<reference evidence="3 4" key="1">
    <citation type="submission" date="2017-09" db="EMBL/GenBank/DDBJ databases">
        <title>Bacterial strain isolated from the female urinary microbiota.</title>
        <authorList>
            <person name="Thomas-White K."/>
            <person name="Kumar N."/>
            <person name="Forster S."/>
            <person name="Putonti C."/>
            <person name="Lawley T."/>
            <person name="Wolfe A.J."/>
        </authorList>
    </citation>
    <scope>NUCLEOTIDE SEQUENCE [LARGE SCALE GENOMIC DNA]</scope>
    <source>
        <strain evidence="3 4">UMB0680</strain>
    </source>
</reference>
<feature type="domain" description="Acyl-CoA thioesterase-like N-terminal HotDog" evidence="1">
    <location>
        <begin position="19"/>
        <end position="105"/>
    </location>
</feature>
<feature type="domain" description="Acyl-CoA thioesterase-like C-terminal" evidence="2">
    <location>
        <begin position="126"/>
        <end position="255"/>
    </location>
</feature>
<organism evidence="3 4">
    <name type="scientific">Brevibacterium luteolum</name>
    <dbReference type="NCBI Taxonomy" id="199591"/>
    <lineage>
        <taxon>Bacteria</taxon>
        <taxon>Bacillati</taxon>
        <taxon>Actinomycetota</taxon>
        <taxon>Actinomycetes</taxon>
        <taxon>Micrococcales</taxon>
        <taxon>Brevibacteriaceae</taxon>
        <taxon>Brevibacterium</taxon>
    </lineage>
</organism>
<dbReference type="RefSeq" id="WP_102160982.1">
    <property type="nucleotide sequence ID" value="NZ_JALXRF010000006.1"/>
</dbReference>
<evidence type="ECO:0000313" key="4">
    <source>
        <dbReference type="Proteomes" id="UP000235703"/>
    </source>
</evidence>
<dbReference type="InterPro" id="IPR029069">
    <property type="entry name" value="HotDog_dom_sf"/>
</dbReference>
<dbReference type="OrthoDB" id="1413770at2"/>
<dbReference type="EMBL" id="PNFZ01000002">
    <property type="protein sequence ID" value="PMB98471.1"/>
    <property type="molecule type" value="Genomic_DNA"/>
</dbReference>
<dbReference type="InterPro" id="IPR049449">
    <property type="entry name" value="TesB_ACOT8-like_N"/>
</dbReference>
<dbReference type="Pfam" id="PF13622">
    <property type="entry name" value="4HBT_3"/>
    <property type="match status" value="1"/>
</dbReference>
<proteinExistence type="predicted"/>
<protein>
    <submittedName>
        <fullName evidence="3">Thioesterase</fullName>
    </submittedName>
</protein>
<evidence type="ECO:0000259" key="2">
    <source>
        <dbReference type="Pfam" id="PF20789"/>
    </source>
</evidence>
<sequence length="258" mass="28501">MAYFERLSDTRLRATAATAGAWNEAEQHISPIIGLLIHSFERDHAARREDAPLQMARLSADIYGVIPIHEFDLTVSVRRAGRTIELLEAEVTCGQRTIVLARAWLLTDTDTSAVAGTAFEPIPPPEELAPFDPRSVWPGGYIASLQGRRSQFSPGRAMYWLRSDERLLDDEEVSDFAQACTHLDAANGMTVRRDPAEVMFPNVDLTAHFLRSDFSGDWLGFDTRVTFGETGLGLTHSVLHDAAGPLGSLVQSLTVRPR</sequence>
<dbReference type="SUPFAM" id="SSF54637">
    <property type="entry name" value="Thioesterase/thiol ester dehydrase-isomerase"/>
    <property type="match status" value="1"/>
</dbReference>
<dbReference type="AlphaFoldDB" id="A0A2N6PIF1"/>
<name>A0A2N6PIF1_9MICO</name>
<keyword evidence="4" id="KW-1185">Reference proteome</keyword>
<dbReference type="InterPro" id="IPR042171">
    <property type="entry name" value="Acyl-CoA_hotdog"/>
</dbReference>
<evidence type="ECO:0000313" key="3">
    <source>
        <dbReference type="EMBL" id="PMB98471.1"/>
    </source>
</evidence>
<dbReference type="InterPro" id="IPR049450">
    <property type="entry name" value="ACOT8-like_C"/>
</dbReference>
<dbReference type="Gene3D" id="2.40.160.210">
    <property type="entry name" value="Acyl-CoA thioesterase, double hotdog domain"/>
    <property type="match status" value="1"/>
</dbReference>
<comment type="caution">
    <text evidence="3">The sequence shown here is derived from an EMBL/GenBank/DDBJ whole genome shotgun (WGS) entry which is preliminary data.</text>
</comment>
<accession>A0A2N6PIF1</accession>
<evidence type="ECO:0000259" key="1">
    <source>
        <dbReference type="Pfam" id="PF13622"/>
    </source>
</evidence>
<dbReference type="Pfam" id="PF20789">
    <property type="entry name" value="4HBT_3C"/>
    <property type="match status" value="1"/>
</dbReference>
<gene>
    <name evidence="3" type="ORF">CJ198_03775</name>
</gene>
<dbReference type="Proteomes" id="UP000235703">
    <property type="component" value="Unassembled WGS sequence"/>
</dbReference>